<protein>
    <submittedName>
        <fullName evidence="1">Uncharacterized protein</fullName>
    </submittedName>
</protein>
<gene>
    <name evidence="1" type="ordered locus">Runsl_4985</name>
</gene>
<proteinExistence type="predicted"/>
<name>A0A7U4E8C4_RUNSL</name>
<dbReference type="EMBL" id="CP002859">
    <property type="protein sequence ID" value="AEI51294.1"/>
    <property type="molecule type" value="Genomic_DNA"/>
</dbReference>
<accession>A0A7U4E8C4</accession>
<reference evidence="2" key="1">
    <citation type="submission" date="2011-06" db="EMBL/GenBank/DDBJ databases">
        <title>The complete genome of chromosome of Runella slithyformis DSM 19594.</title>
        <authorList>
            <consortium name="US DOE Joint Genome Institute (JGI-PGF)"/>
            <person name="Lucas S."/>
            <person name="Han J."/>
            <person name="Lapidus A."/>
            <person name="Bruce D."/>
            <person name="Goodwin L."/>
            <person name="Pitluck S."/>
            <person name="Peters L."/>
            <person name="Kyrpides N."/>
            <person name="Mavromatis K."/>
            <person name="Ivanova N."/>
            <person name="Ovchinnikova G."/>
            <person name="Zhang X."/>
            <person name="Misra M."/>
            <person name="Detter J.C."/>
            <person name="Tapia R."/>
            <person name="Han C."/>
            <person name="Land M."/>
            <person name="Hauser L."/>
            <person name="Markowitz V."/>
            <person name="Cheng J.-F."/>
            <person name="Hugenholtz P."/>
            <person name="Woyke T."/>
            <person name="Wu D."/>
            <person name="Tindall B."/>
            <person name="Faehrich R."/>
            <person name="Brambilla E."/>
            <person name="Klenk H.-P."/>
            <person name="Eisen J.A."/>
        </authorList>
    </citation>
    <scope>NUCLEOTIDE SEQUENCE [LARGE SCALE GENOMIC DNA]</scope>
    <source>
        <strain evidence="2">ATCC 29530 / DSM 19594 / LMG 11500 / NCIMB 11436 / LSU 4</strain>
    </source>
</reference>
<evidence type="ECO:0000313" key="1">
    <source>
        <dbReference type="EMBL" id="AEI51294.1"/>
    </source>
</evidence>
<keyword evidence="2" id="KW-1185">Reference proteome</keyword>
<organism evidence="1 2">
    <name type="scientific">Runella slithyformis (strain ATCC 29530 / DSM 19594 / LMG 11500 / NCIMB 11436 / LSU 4)</name>
    <dbReference type="NCBI Taxonomy" id="761193"/>
    <lineage>
        <taxon>Bacteria</taxon>
        <taxon>Pseudomonadati</taxon>
        <taxon>Bacteroidota</taxon>
        <taxon>Cytophagia</taxon>
        <taxon>Cytophagales</taxon>
        <taxon>Spirosomataceae</taxon>
        <taxon>Runella</taxon>
    </lineage>
</organism>
<reference evidence="1 2" key="2">
    <citation type="journal article" date="2012" name="Stand. Genomic Sci.">
        <title>Complete genome sequence of the aquatic bacterium Runella slithyformis type strain (LSU 4(T)).</title>
        <authorList>
            <person name="Copeland A."/>
            <person name="Zhang X."/>
            <person name="Misra M."/>
            <person name="Lapidus A."/>
            <person name="Nolan M."/>
            <person name="Lucas S."/>
            <person name="Deshpande S."/>
            <person name="Cheng J.F."/>
            <person name="Tapia R."/>
            <person name="Goodwin L.A."/>
            <person name="Pitluck S."/>
            <person name="Liolios K."/>
            <person name="Pagani I."/>
            <person name="Ivanova N."/>
            <person name="Mikhailova N."/>
            <person name="Pati A."/>
            <person name="Chen A."/>
            <person name="Palaniappan K."/>
            <person name="Land M."/>
            <person name="Hauser L."/>
            <person name="Pan C."/>
            <person name="Jeffries C.D."/>
            <person name="Detter J.C."/>
            <person name="Brambilla E.M."/>
            <person name="Rohde M."/>
            <person name="Djao O.D."/>
            <person name="Goker M."/>
            <person name="Sikorski J."/>
            <person name="Tindall B.J."/>
            <person name="Woyke T."/>
            <person name="Bristow J."/>
            <person name="Eisen J.A."/>
            <person name="Markowitz V."/>
            <person name="Hugenholtz P."/>
            <person name="Kyrpides N.C."/>
            <person name="Klenk H.P."/>
            <person name="Mavromatis K."/>
        </authorList>
    </citation>
    <scope>NUCLEOTIDE SEQUENCE [LARGE SCALE GENOMIC DNA]</scope>
    <source>
        <strain evidence="2">ATCC 29530 / DSM 19594 / LMG 11500 / NCIMB 11436 / LSU 4</strain>
    </source>
</reference>
<dbReference type="Proteomes" id="UP000000493">
    <property type="component" value="Chromosome"/>
</dbReference>
<sequence>MLQLYDTKCIKCKFLQEIMRNIYNIVIKRALFVSLLNSLYI</sequence>
<evidence type="ECO:0000313" key="2">
    <source>
        <dbReference type="Proteomes" id="UP000000493"/>
    </source>
</evidence>
<dbReference type="KEGG" id="rsi:Runsl_4985"/>
<dbReference type="AlphaFoldDB" id="A0A7U4E8C4"/>